<evidence type="ECO:0000313" key="1">
    <source>
        <dbReference type="EMBL" id="GAD94085.1"/>
    </source>
</evidence>
<gene>
    <name evidence="1" type="ORF">PVAR5_2706</name>
</gene>
<keyword evidence="2" id="KW-1185">Reference proteome</keyword>
<comment type="caution">
    <text evidence="1">The sequence shown here is derived from an EMBL/GenBank/DDBJ whole genome shotgun (WGS) entry which is preliminary data.</text>
</comment>
<dbReference type="EMBL" id="BAUL01000079">
    <property type="protein sequence ID" value="GAD94085.1"/>
    <property type="molecule type" value="Genomic_DNA"/>
</dbReference>
<dbReference type="eggNOG" id="ENOG502RUBV">
    <property type="taxonomic scope" value="Eukaryota"/>
</dbReference>
<dbReference type="SUPFAM" id="SSF52833">
    <property type="entry name" value="Thioredoxin-like"/>
    <property type="match status" value="1"/>
</dbReference>
<dbReference type="HOGENOM" id="CLU_1539799_0_0_1"/>
<proteinExistence type="predicted"/>
<evidence type="ECO:0000313" key="2">
    <source>
        <dbReference type="Proteomes" id="UP000018001"/>
    </source>
</evidence>
<dbReference type="Proteomes" id="UP000018001">
    <property type="component" value="Unassembled WGS sequence"/>
</dbReference>
<sequence length="174" mass="19291">MRSLAQKELSGRFFVGVTTTSALDTVEAGAPSLSVFNRFDEAEPAYQGPFDRTSLLEFVDKVSEPLIRQLDLPNLVNLMQSGIPLAMIFSANKDERRAISKDLAGLALKYRNLVNFVTVDAEKHSFLLGHFGLHMHSLPAFVIQTPDDVFPLNPVSEIRFDTVDGFIRQVVPGL</sequence>
<dbReference type="Gene3D" id="3.40.30.10">
    <property type="entry name" value="Glutaredoxin"/>
    <property type="match status" value="2"/>
</dbReference>
<protein>
    <submittedName>
        <fullName evidence="1">Protein disulfide-isomerase, putative</fullName>
    </submittedName>
</protein>
<keyword evidence="1" id="KW-0413">Isomerase</keyword>
<dbReference type="Pfam" id="PF13848">
    <property type="entry name" value="Thioredoxin_6"/>
    <property type="match status" value="1"/>
</dbReference>
<dbReference type="InParanoid" id="V5HWC0"/>
<dbReference type="AlphaFoldDB" id="V5HWC0"/>
<dbReference type="GO" id="GO:0016853">
    <property type="term" value="F:isomerase activity"/>
    <property type="evidence" value="ECO:0007669"/>
    <property type="project" value="UniProtKB-KW"/>
</dbReference>
<organism evidence="1 2">
    <name type="scientific">Byssochlamys spectabilis (strain No. 5 / NBRC 109023)</name>
    <name type="common">Paecilomyces variotii</name>
    <dbReference type="NCBI Taxonomy" id="1356009"/>
    <lineage>
        <taxon>Eukaryota</taxon>
        <taxon>Fungi</taxon>
        <taxon>Dikarya</taxon>
        <taxon>Ascomycota</taxon>
        <taxon>Pezizomycotina</taxon>
        <taxon>Eurotiomycetes</taxon>
        <taxon>Eurotiomycetidae</taxon>
        <taxon>Eurotiales</taxon>
        <taxon>Thermoascaceae</taxon>
        <taxon>Paecilomyces</taxon>
    </lineage>
</organism>
<reference evidence="2" key="1">
    <citation type="journal article" date="2014" name="Genome Announc.">
        <title>Draft genome sequence of the formaldehyde-resistant fungus Byssochlamys spectabilis No. 5 (anamorph Paecilomyces variotii No. 5) (NBRC109023).</title>
        <authorList>
            <person name="Oka T."/>
            <person name="Ekino K."/>
            <person name="Fukuda K."/>
            <person name="Nomura Y."/>
        </authorList>
    </citation>
    <scope>NUCLEOTIDE SEQUENCE [LARGE SCALE GENOMIC DNA]</scope>
    <source>
        <strain evidence="2">No. 5 / NBRC 109023</strain>
    </source>
</reference>
<name>V5HWC0_BYSSN</name>
<accession>V5HWC0</accession>
<dbReference type="OrthoDB" id="427280at2759"/>
<dbReference type="CDD" id="cd02982">
    <property type="entry name" value="PDI_b'_family"/>
    <property type="match status" value="1"/>
</dbReference>
<dbReference type="InterPro" id="IPR036249">
    <property type="entry name" value="Thioredoxin-like_sf"/>
</dbReference>